<dbReference type="Proteomes" id="UP001153404">
    <property type="component" value="Unassembled WGS sequence"/>
</dbReference>
<dbReference type="AlphaFoldDB" id="A0A9X4KT13"/>
<proteinExistence type="predicted"/>
<reference evidence="2" key="1">
    <citation type="submission" date="2022-10" db="EMBL/GenBank/DDBJ databases">
        <title>Comparative genomic analysis of Cohnella hashimotonis sp. nov., isolated from the International Space Station.</title>
        <authorList>
            <person name="Simpson A."/>
            <person name="Venkateswaran K."/>
        </authorList>
    </citation>
    <scope>NUCLEOTIDE SEQUENCE</scope>
    <source>
        <strain evidence="2">DSM 28161</strain>
    </source>
</reference>
<organism evidence="2 3">
    <name type="scientific">Cohnella rhizosphaerae</name>
    <dbReference type="NCBI Taxonomy" id="1457232"/>
    <lineage>
        <taxon>Bacteria</taxon>
        <taxon>Bacillati</taxon>
        <taxon>Bacillota</taxon>
        <taxon>Bacilli</taxon>
        <taxon>Bacillales</taxon>
        <taxon>Paenibacillaceae</taxon>
        <taxon>Cohnella</taxon>
    </lineage>
</organism>
<evidence type="ECO:0000256" key="1">
    <source>
        <dbReference type="SAM" id="MobiDB-lite"/>
    </source>
</evidence>
<keyword evidence="3" id="KW-1185">Reference proteome</keyword>
<comment type="caution">
    <text evidence="2">The sequence shown here is derived from an EMBL/GenBank/DDBJ whole genome shotgun (WGS) entry which is preliminary data.</text>
</comment>
<gene>
    <name evidence="2" type="ORF">OMP40_13925</name>
</gene>
<evidence type="ECO:0000313" key="3">
    <source>
        <dbReference type="Proteomes" id="UP001153404"/>
    </source>
</evidence>
<name>A0A9X4KT13_9BACL</name>
<evidence type="ECO:0000313" key="2">
    <source>
        <dbReference type="EMBL" id="MDG0810320.1"/>
    </source>
</evidence>
<accession>A0A9X4KT13</accession>
<protein>
    <submittedName>
        <fullName evidence="2">Uncharacterized protein</fullName>
    </submittedName>
</protein>
<dbReference type="RefSeq" id="WP_277532084.1">
    <property type="nucleotide sequence ID" value="NZ_JAPDIA010000003.1"/>
</dbReference>
<dbReference type="EMBL" id="JAPDIA010000003">
    <property type="protein sequence ID" value="MDG0810320.1"/>
    <property type="molecule type" value="Genomic_DNA"/>
</dbReference>
<feature type="region of interest" description="Disordered" evidence="1">
    <location>
        <begin position="99"/>
        <end position="125"/>
    </location>
</feature>
<feature type="compositionally biased region" description="Basic and acidic residues" evidence="1">
    <location>
        <begin position="99"/>
        <end position="109"/>
    </location>
</feature>
<sequence>MSRIIEQTRLLCRQHIASREQLLVYQQKLEIDVQRISSDRKVIYNKLRRCRQPEQIEAYREQIAVHSRQLAQLRKEVRLCAGILARSETIKDKLQHREETFGKEVEAHERKRGGRSGRQHEPARH</sequence>